<evidence type="ECO:0000256" key="4">
    <source>
        <dbReference type="ARBA" id="ARBA00023163"/>
    </source>
</evidence>
<feature type="compositionally biased region" description="Low complexity" evidence="6">
    <location>
        <begin position="192"/>
        <end position="214"/>
    </location>
</feature>
<evidence type="ECO:0000313" key="8">
    <source>
        <dbReference type="EMBL" id="RYR10196.1"/>
    </source>
</evidence>
<dbReference type="InterPro" id="IPR017887">
    <property type="entry name" value="TF_TCP_subgr"/>
</dbReference>
<feature type="domain" description="TCP" evidence="7">
    <location>
        <begin position="60"/>
        <end position="118"/>
    </location>
</feature>
<evidence type="ECO:0000313" key="9">
    <source>
        <dbReference type="Proteomes" id="UP000289738"/>
    </source>
</evidence>
<dbReference type="GO" id="GO:0003700">
    <property type="term" value="F:DNA-binding transcription factor activity"/>
    <property type="evidence" value="ECO:0007669"/>
    <property type="project" value="InterPro"/>
</dbReference>
<comment type="caution">
    <text evidence="8">The sequence shown here is derived from an EMBL/GenBank/DDBJ whole genome shotgun (WGS) entry which is preliminary data.</text>
</comment>
<dbReference type="Pfam" id="PF03634">
    <property type="entry name" value="TCP"/>
    <property type="match status" value="1"/>
</dbReference>
<feature type="region of interest" description="Disordered" evidence="6">
    <location>
        <begin position="191"/>
        <end position="214"/>
    </location>
</feature>
<keyword evidence="9" id="KW-1185">Reference proteome</keyword>
<evidence type="ECO:0000256" key="3">
    <source>
        <dbReference type="ARBA" id="ARBA00023125"/>
    </source>
</evidence>
<evidence type="ECO:0000259" key="7">
    <source>
        <dbReference type="PROSITE" id="PS51369"/>
    </source>
</evidence>
<dbReference type="AlphaFoldDB" id="A0A444Z7P4"/>
<dbReference type="GO" id="GO:2000032">
    <property type="term" value="P:regulation of secondary shoot formation"/>
    <property type="evidence" value="ECO:0007669"/>
    <property type="project" value="TreeGrafter"/>
</dbReference>
<dbReference type="GO" id="GO:0005634">
    <property type="term" value="C:nucleus"/>
    <property type="evidence" value="ECO:0007669"/>
    <property type="project" value="UniProtKB-SubCell"/>
</dbReference>
<accession>A0A444Z7P4</accession>
<reference evidence="8 9" key="1">
    <citation type="submission" date="2019-01" db="EMBL/GenBank/DDBJ databases">
        <title>Sequencing of cultivated peanut Arachis hypogaea provides insights into genome evolution and oil improvement.</title>
        <authorList>
            <person name="Chen X."/>
        </authorList>
    </citation>
    <scope>NUCLEOTIDE SEQUENCE [LARGE SCALE GENOMIC DNA]</scope>
    <source>
        <strain evidence="9">cv. Fuhuasheng</strain>
        <tissue evidence="8">Leaves</tissue>
    </source>
</reference>
<dbReference type="PANTHER" id="PTHR31072:SF224">
    <property type="entry name" value="TRANSCRIPTION FACTOR TCP1"/>
    <property type="match status" value="1"/>
</dbReference>
<keyword evidence="2" id="KW-0805">Transcription regulation</keyword>
<organism evidence="8 9">
    <name type="scientific">Arachis hypogaea</name>
    <name type="common">Peanut</name>
    <dbReference type="NCBI Taxonomy" id="3818"/>
    <lineage>
        <taxon>Eukaryota</taxon>
        <taxon>Viridiplantae</taxon>
        <taxon>Streptophyta</taxon>
        <taxon>Embryophyta</taxon>
        <taxon>Tracheophyta</taxon>
        <taxon>Spermatophyta</taxon>
        <taxon>Magnoliopsida</taxon>
        <taxon>eudicotyledons</taxon>
        <taxon>Gunneridae</taxon>
        <taxon>Pentapetalae</taxon>
        <taxon>rosids</taxon>
        <taxon>fabids</taxon>
        <taxon>Fabales</taxon>
        <taxon>Fabaceae</taxon>
        <taxon>Papilionoideae</taxon>
        <taxon>50 kb inversion clade</taxon>
        <taxon>dalbergioids sensu lato</taxon>
        <taxon>Dalbergieae</taxon>
        <taxon>Pterocarpus clade</taxon>
        <taxon>Arachis</taxon>
    </lineage>
</organism>
<name>A0A444Z7P4_ARAHY</name>
<dbReference type="Proteomes" id="UP000289738">
    <property type="component" value="Chromosome B05"/>
</dbReference>
<dbReference type="EMBL" id="SDMP01000015">
    <property type="protein sequence ID" value="RYR10196.1"/>
    <property type="molecule type" value="Genomic_DNA"/>
</dbReference>
<sequence length="214" mass="24315">MFSSSNPSSSSSSYPTNLNVADYAAMLQRDCSYYDYGGGASAAGVVGGHNGLNLLTKKGKKDRHSKIFTSQGLRDRRVRLSSEIARKFFDLQDMLEYDKPSNTLQWLFTKSENAIRELQRTKQANSTTCSHHDHHTFCFTCFSSSKDKRFPPPDSSDPHHHQLMDVELQDPNLLRTNFMSLEIPQHQEASFNNINNNNNHSSCPHSPPNWNLYQ</sequence>
<dbReference type="GO" id="GO:0043565">
    <property type="term" value="F:sequence-specific DNA binding"/>
    <property type="evidence" value="ECO:0007669"/>
    <property type="project" value="TreeGrafter"/>
</dbReference>
<evidence type="ECO:0000256" key="6">
    <source>
        <dbReference type="SAM" id="MobiDB-lite"/>
    </source>
</evidence>
<dbReference type="InterPro" id="IPR005333">
    <property type="entry name" value="Transcription_factor_TCP"/>
</dbReference>
<dbReference type="PANTHER" id="PTHR31072">
    <property type="entry name" value="TRANSCRIPTION FACTOR TCP4-RELATED"/>
    <property type="match status" value="1"/>
</dbReference>
<proteinExistence type="predicted"/>
<keyword evidence="4" id="KW-0804">Transcription</keyword>
<comment type="subcellular location">
    <subcellularLocation>
        <location evidence="1">Nucleus</location>
    </subcellularLocation>
</comment>
<dbReference type="PROSITE" id="PS51369">
    <property type="entry name" value="TCP"/>
    <property type="match status" value="1"/>
</dbReference>
<keyword evidence="3" id="KW-0238">DNA-binding</keyword>
<keyword evidence="5" id="KW-0539">Nucleus</keyword>
<evidence type="ECO:0000256" key="1">
    <source>
        <dbReference type="ARBA" id="ARBA00004123"/>
    </source>
</evidence>
<protein>
    <recommendedName>
        <fullName evidence="7">TCP domain-containing protein</fullName>
    </recommendedName>
</protein>
<dbReference type="STRING" id="3818.A0A444Z7P4"/>
<evidence type="ECO:0000256" key="5">
    <source>
        <dbReference type="ARBA" id="ARBA00023242"/>
    </source>
</evidence>
<gene>
    <name evidence="8" type="ORF">Ahy_B05g078670</name>
</gene>
<evidence type="ECO:0000256" key="2">
    <source>
        <dbReference type="ARBA" id="ARBA00023015"/>
    </source>
</evidence>